<feature type="transmembrane region" description="Helical" evidence="8">
    <location>
        <begin position="63"/>
        <end position="84"/>
    </location>
</feature>
<evidence type="ECO:0000313" key="10">
    <source>
        <dbReference type="Proteomes" id="UP000680865"/>
    </source>
</evidence>
<accession>A0A919VSS3</accession>
<sequence>MTSDTLVARRRPTLTEHRAVLLACGIVYLAVALWFWHNQVIPSDSTSRLANAYYTLFSRDPHLAAVGFVWNPLPSLILLPFLPLKVLLPALTQQSLLAPLVSAAFMTATVGVVHDLLRRMTLTRTPRLILTAAFALNPMTVLYAGNGMSEACFLLFLLLATRALYQWLTVRKVESLVPAGLAIALAYGARYEALAPVVALPVVVALVTWRLGGTGSRAALARVDAVIAGLPGVLAVVLWAVASKIIVNQWFATFSSEYGNSAQVSSGSTGISSVTGDDLGGRLAYWSQQWLGLAPLLLVLLVLAAILAWRARNPGILAPVTILGSVLAFDALAFLTGMSFGWLRFQITLIPLGVLLAGHVLATWRPLGTARVAVTLTLALLAIPSTLYTLTQPELAREESEYVTAAGSARRSDLARVDARVAADLDAMNLPDGAVLADAAVAYGVILASDHPHGFVTTPDRDFPGAVTDPRGHNIRYLLLSADAPTDAVRTGRYGPDAASVPVTGVRTWSDAYGNLQWTLIAA</sequence>
<evidence type="ECO:0008006" key="11">
    <source>
        <dbReference type="Google" id="ProtNLM"/>
    </source>
</evidence>
<keyword evidence="10" id="KW-1185">Reference proteome</keyword>
<dbReference type="Proteomes" id="UP000680865">
    <property type="component" value="Unassembled WGS sequence"/>
</dbReference>
<evidence type="ECO:0000256" key="7">
    <source>
        <dbReference type="ARBA" id="ARBA00023136"/>
    </source>
</evidence>
<keyword evidence="2" id="KW-1003">Cell membrane</keyword>
<feature type="transmembrane region" description="Helical" evidence="8">
    <location>
        <begin position="342"/>
        <end position="362"/>
    </location>
</feature>
<evidence type="ECO:0000313" key="9">
    <source>
        <dbReference type="EMBL" id="GIM77499.1"/>
    </source>
</evidence>
<protein>
    <recommendedName>
        <fullName evidence="11">Glycosyltransferase RgtA/B/C/D-like domain-containing protein</fullName>
    </recommendedName>
</protein>
<evidence type="ECO:0000256" key="1">
    <source>
        <dbReference type="ARBA" id="ARBA00004651"/>
    </source>
</evidence>
<feature type="transmembrane region" description="Helical" evidence="8">
    <location>
        <begin position="19"/>
        <end position="37"/>
    </location>
</feature>
<feature type="transmembrane region" description="Helical" evidence="8">
    <location>
        <begin position="96"/>
        <end position="114"/>
    </location>
</feature>
<reference evidence="9" key="1">
    <citation type="submission" date="2021-03" db="EMBL/GenBank/DDBJ databases">
        <title>Whole genome shotgun sequence of Actinoplanes consettensis NBRC 14913.</title>
        <authorList>
            <person name="Komaki H."/>
            <person name="Tamura T."/>
        </authorList>
    </citation>
    <scope>NUCLEOTIDE SEQUENCE</scope>
    <source>
        <strain evidence="9">NBRC 14913</strain>
    </source>
</reference>
<organism evidence="9 10">
    <name type="scientific">Winogradskya consettensis</name>
    <dbReference type="NCBI Taxonomy" id="113560"/>
    <lineage>
        <taxon>Bacteria</taxon>
        <taxon>Bacillati</taxon>
        <taxon>Actinomycetota</taxon>
        <taxon>Actinomycetes</taxon>
        <taxon>Micromonosporales</taxon>
        <taxon>Micromonosporaceae</taxon>
        <taxon>Winogradskya</taxon>
    </lineage>
</organism>
<keyword evidence="3" id="KW-0328">Glycosyltransferase</keyword>
<name>A0A919VSS3_9ACTN</name>
<feature type="transmembrane region" description="Helical" evidence="8">
    <location>
        <begin position="369"/>
        <end position="390"/>
    </location>
</feature>
<gene>
    <name evidence="9" type="ORF">Aco04nite_55650</name>
</gene>
<dbReference type="AlphaFoldDB" id="A0A919VSS3"/>
<proteinExistence type="predicted"/>
<dbReference type="GO" id="GO:0005886">
    <property type="term" value="C:plasma membrane"/>
    <property type="evidence" value="ECO:0007669"/>
    <property type="project" value="UniProtKB-SubCell"/>
</dbReference>
<evidence type="ECO:0000256" key="4">
    <source>
        <dbReference type="ARBA" id="ARBA00022679"/>
    </source>
</evidence>
<feature type="transmembrane region" description="Helical" evidence="8">
    <location>
        <begin position="223"/>
        <end position="242"/>
    </location>
</feature>
<dbReference type="GO" id="GO:0009103">
    <property type="term" value="P:lipopolysaccharide biosynthetic process"/>
    <property type="evidence" value="ECO:0007669"/>
    <property type="project" value="UniProtKB-ARBA"/>
</dbReference>
<comment type="caution">
    <text evidence="9">The sequence shown here is derived from an EMBL/GenBank/DDBJ whole genome shotgun (WGS) entry which is preliminary data.</text>
</comment>
<keyword evidence="6 8" id="KW-1133">Transmembrane helix</keyword>
<keyword evidence="7 8" id="KW-0472">Membrane</keyword>
<comment type="subcellular location">
    <subcellularLocation>
        <location evidence="1">Cell membrane</location>
        <topology evidence="1">Multi-pass membrane protein</topology>
    </subcellularLocation>
</comment>
<keyword evidence="5 8" id="KW-0812">Transmembrane</keyword>
<dbReference type="GO" id="GO:0016763">
    <property type="term" value="F:pentosyltransferase activity"/>
    <property type="evidence" value="ECO:0007669"/>
    <property type="project" value="TreeGrafter"/>
</dbReference>
<evidence type="ECO:0000256" key="8">
    <source>
        <dbReference type="SAM" id="Phobius"/>
    </source>
</evidence>
<evidence type="ECO:0000256" key="5">
    <source>
        <dbReference type="ARBA" id="ARBA00022692"/>
    </source>
</evidence>
<dbReference type="RefSeq" id="WP_213000161.1">
    <property type="nucleotide sequence ID" value="NZ_BAAATW010000016.1"/>
</dbReference>
<dbReference type="InterPro" id="IPR050297">
    <property type="entry name" value="LipidA_mod_glycosyltrf_83"/>
</dbReference>
<feature type="transmembrane region" description="Helical" evidence="8">
    <location>
        <begin position="290"/>
        <end position="309"/>
    </location>
</feature>
<dbReference type="PANTHER" id="PTHR33908">
    <property type="entry name" value="MANNOSYLTRANSFERASE YKCB-RELATED"/>
    <property type="match status" value="1"/>
</dbReference>
<dbReference type="EMBL" id="BOQP01000030">
    <property type="protein sequence ID" value="GIM77499.1"/>
    <property type="molecule type" value="Genomic_DNA"/>
</dbReference>
<dbReference type="PANTHER" id="PTHR33908:SF11">
    <property type="entry name" value="MEMBRANE PROTEIN"/>
    <property type="match status" value="1"/>
</dbReference>
<keyword evidence="4" id="KW-0808">Transferase</keyword>
<feature type="transmembrane region" description="Helical" evidence="8">
    <location>
        <begin position="316"/>
        <end position="336"/>
    </location>
</feature>
<evidence type="ECO:0000256" key="6">
    <source>
        <dbReference type="ARBA" id="ARBA00022989"/>
    </source>
</evidence>
<evidence type="ECO:0000256" key="3">
    <source>
        <dbReference type="ARBA" id="ARBA00022676"/>
    </source>
</evidence>
<feature type="transmembrane region" description="Helical" evidence="8">
    <location>
        <begin position="193"/>
        <end position="211"/>
    </location>
</feature>
<evidence type="ECO:0000256" key="2">
    <source>
        <dbReference type="ARBA" id="ARBA00022475"/>
    </source>
</evidence>